<protein>
    <recommendedName>
        <fullName evidence="1">[acyl-carrier-protein] S-malonyltransferase</fullName>
        <ecNumber evidence="1">2.3.1.39</ecNumber>
    </recommendedName>
</protein>
<keyword evidence="3" id="KW-0012">Acyltransferase</keyword>
<dbReference type="RefSeq" id="WP_327095165.1">
    <property type="nucleotide sequence ID" value="NZ_CP109149.1"/>
</dbReference>
<dbReference type="SUPFAM" id="SSF52151">
    <property type="entry name" value="FabD/lysophospholipase-like"/>
    <property type="match status" value="1"/>
</dbReference>
<proteinExistence type="predicted"/>
<reference evidence="6" key="1">
    <citation type="submission" date="2022-10" db="EMBL/GenBank/DDBJ databases">
        <title>The complete genomes of actinobacterial strains from the NBC collection.</title>
        <authorList>
            <person name="Joergensen T.S."/>
            <person name="Alvarez Arevalo M."/>
            <person name="Sterndorff E.B."/>
            <person name="Faurdal D."/>
            <person name="Vuksanovic O."/>
            <person name="Mourched A.-S."/>
            <person name="Charusanti P."/>
            <person name="Shaw S."/>
            <person name="Blin K."/>
            <person name="Weber T."/>
        </authorList>
    </citation>
    <scope>NUCLEOTIDE SEQUENCE</scope>
    <source>
        <strain evidence="6">NBC_01482</strain>
    </source>
</reference>
<evidence type="ECO:0000256" key="3">
    <source>
        <dbReference type="ARBA" id="ARBA00023315"/>
    </source>
</evidence>
<sequence length="324" mass="35363">MRVSFLFGGQVSLTAEVIDEFCERCPSIAVAYEEAAAVTGLSVDRLRAREFAAEMASEPEDRHSLGALRQAAFALGLAEDLAARGFEPEAAGGLSLGALISTCVAGAVERHELFGMLHHRRLVPELPEGVAAQGMGLMYTPIEDDPANYYGARRPGVHLAVDTGPIDDVHRSFVISGYLTALQEILAEIEASSDTRQMFVLDAYKGAFHSPLQQHAADFMRGFVDDMTFRDPEFPVCSPVRQRSLTSADDVRDFVLHNNLLPARYQPLIQEMDRIGIRGGLILGPGLPQPADRPFPVELVAEPVDLDRLPEIAQLLAERDVQSV</sequence>
<organism evidence="6 7">
    <name type="scientific">Nocardia vinacea</name>
    <dbReference type="NCBI Taxonomy" id="96468"/>
    <lineage>
        <taxon>Bacteria</taxon>
        <taxon>Bacillati</taxon>
        <taxon>Actinomycetota</taxon>
        <taxon>Actinomycetes</taxon>
        <taxon>Mycobacteriales</taxon>
        <taxon>Nocardiaceae</taxon>
        <taxon>Nocardia</taxon>
    </lineage>
</organism>
<dbReference type="EC" id="2.3.1.39" evidence="1"/>
<evidence type="ECO:0000256" key="2">
    <source>
        <dbReference type="ARBA" id="ARBA00022679"/>
    </source>
</evidence>
<dbReference type="PANTHER" id="PTHR42681:SF1">
    <property type="entry name" value="MALONYL-COA-ACYL CARRIER PROTEIN TRANSACYLASE, MITOCHONDRIAL"/>
    <property type="match status" value="1"/>
</dbReference>
<dbReference type="SMART" id="SM00827">
    <property type="entry name" value="PKS_AT"/>
    <property type="match status" value="1"/>
</dbReference>
<evidence type="ECO:0000256" key="1">
    <source>
        <dbReference type="ARBA" id="ARBA00013258"/>
    </source>
</evidence>
<dbReference type="Gene3D" id="3.40.366.10">
    <property type="entry name" value="Malonyl-Coenzyme A Acyl Carrier Protein, domain 2"/>
    <property type="match status" value="1"/>
</dbReference>
<evidence type="ECO:0000313" key="7">
    <source>
        <dbReference type="Proteomes" id="UP001432062"/>
    </source>
</evidence>
<evidence type="ECO:0000313" key="6">
    <source>
        <dbReference type="EMBL" id="WUV50484.1"/>
    </source>
</evidence>
<dbReference type="Proteomes" id="UP001432062">
    <property type="component" value="Chromosome"/>
</dbReference>
<dbReference type="InterPro" id="IPR016035">
    <property type="entry name" value="Acyl_Trfase/lysoPLipase"/>
</dbReference>
<comment type="catalytic activity">
    <reaction evidence="4">
        <text>holo-[ACP] + malonyl-CoA = malonyl-[ACP] + CoA</text>
        <dbReference type="Rhea" id="RHEA:41792"/>
        <dbReference type="Rhea" id="RHEA-COMP:9623"/>
        <dbReference type="Rhea" id="RHEA-COMP:9685"/>
        <dbReference type="ChEBI" id="CHEBI:57287"/>
        <dbReference type="ChEBI" id="CHEBI:57384"/>
        <dbReference type="ChEBI" id="CHEBI:64479"/>
        <dbReference type="ChEBI" id="CHEBI:78449"/>
        <dbReference type="EC" id="2.3.1.39"/>
    </reaction>
</comment>
<accession>A0ABZ1Z4K7</accession>
<gene>
    <name evidence="6" type="ORF">OG563_21170</name>
</gene>
<dbReference type="InterPro" id="IPR001227">
    <property type="entry name" value="Ac_transferase_dom_sf"/>
</dbReference>
<dbReference type="Gene3D" id="3.30.70.250">
    <property type="entry name" value="Malonyl-CoA ACP transacylase, ACP-binding"/>
    <property type="match status" value="1"/>
</dbReference>
<keyword evidence="2" id="KW-0808">Transferase</keyword>
<feature type="domain" description="Malonyl-CoA:ACP transacylase (MAT)" evidence="5">
    <location>
        <begin position="6"/>
        <end position="290"/>
    </location>
</feature>
<evidence type="ECO:0000259" key="5">
    <source>
        <dbReference type="SMART" id="SM00827"/>
    </source>
</evidence>
<evidence type="ECO:0000256" key="4">
    <source>
        <dbReference type="ARBA" id="ARBA00048462"/>
    </source>
</evidence>
<dbReference type="InterPro" id="IPR050858">
    <property type="entry name" value="Mal-CoA-ACP_Trans/PKS_FabD"/>
</dbReference>
<keyword evidence="7" id="KW-1185">Reference proteome</keyword>
<dbReference type="PANTHER" id="PTHR42681">
    <property type="entry name" value="MALONYL-COA-ACYL CARRIER PROTEIN TRANSACYLASE, MITOCHONDRIAL"/>
    <property type="match status" value="1"/>
</dbReference>
<dbReference type="EMBL" id="CP109441">
    <property type="protein sequence ID" value="WUV50484.1"/>
    <property type="molecule type" value="Genomic_DNA"/>
</dbReference>
<name>A0ABZ1Z4K7_9NOCA</name>
<dbReference type="InterPro" id="IPR014043">
    <property type="entry name" value="Acyl_transferase_dom"/>
</dbReference>